<dbReference type="CDD" id="cd08241">
    <property type="entry name" value="QOR1"/>
    <property type="match status" value="1"/>
</dbReference>
<dbReference type="Pfam" id="PF00107">
    <property type="entry name" value="ADH_zinc_N"/>
    <property type="match status" value="1"/>
</dbReference>
<dbReference type="InterPro" id="IPR013149">
    <property type="entry name" value="ADH-like_C"/>
</dbReference>
<dbReference type="InterPro" id="IPR013154">
    <property type="entry name" value="ADH-like_N"/>
</dbReference>
<reference evidence="2 3" key="1">
    <citation type="submission" date="2023-07" db="EMBL/GenBank/DDBJ databases">
        <title>Genomic Encyclopedia of Type Strains, Phase IV (KMG-IV): sequencing the most valuable type-strain genomes for metagenomic binning, comparative biology and taxonomic classification.</title>
        <authorList>
            <person name="Goeker M."/>
        </authorList>
    </citation>
    <scope>NUCLEOTIDE SEQUENCE [LARGE SCALE GENOMIC DNA]</scope>
    <source>
        <strain evidence="2 3">DSM 23948</strain>
    </source>
</reference>
<accession>A0ABT9V6R3</accession>
<organism evidence="2 3">
    <name type="scientific">Anoxybacillus andreesenii</name>
    <dbReference type="NCBI Taxonomy" id="1325932"/>
    <lineage>
        <taxon>Bacteria</taxon>
        <taxon>Bacillati</taxon>
        <taxon>Bacillota</taxon>
        <taxon>Bacilli</taxon>
        <taxon>Bacillales</taxon>
        <taxon>Anoxybacillaceae</taxon>
        <taxon>Anoxybacillus</taxon>
    </lineage>
</organism>
<dbReference type="Pfam" id="PF08240">
    <property type="entry name" value="ADH_N"/>
    <property type="match status" value="1"/>
</dbReference>
<dbReference type="SUPFAM" id="SSF50129">
    <property type="entry name" value="GroES-like"/>
    <property type="match status" value="1"/>
</dbReference>
<dbReference type="Gene3D" id="3.40.50.720">
    <property type="entry name" value="NAD(P)-binding Rossmann-like Domain"/>
    <property type="match status" value="1"/>
</dbReference>
<comment type="caution">
    <text evidence="2">The sequence shown here is derived from an EMBL/GenBank/DDBJ whole genome shotgun (WGS) entry which is preliminary data.</text>
</comment>
<dbReference type="PANTHER" id="PTHR43677:SF4">
    <property type="entry name" value="QUINONE OXIDOREDUCTASE-LIKE PROTEIN 2"/>
    <property type="match status" value="1"/>
</dbReference>
<dbReference type="InterPro" id="IPR036291">
    <property type="entry name" value="NAD(P)-bd_dom_sf"/>
</dbReference>
<dbReference type="PROSITE" id="PS01162">
    <property type="entry name" value="QOR_ZETA_CRYSTAL"/>
    <property type="match status" value="1"/>
</dbReference>
<protein>
    <submittedName>
        <fullName evidence="2">NADPH2:quinone reductase</fullName>
        <ecNumber evidence="2">1.6.5.5</ecNumber>
    </submittedName>
</protein>
<dbReference type="Gene3D" id="3.90.180.10">
    <property type="entry name" value="Medium-chain alcohol dehydrogenases, catalytic domain"/>
    <property type="match status" value="1"/>
</dbReference>
<gene>
    <name evidence="2" type="ORF">J2S07_002957</name>
</gene>
<dbReference type="SMART" id="SM00829">
    <property type="entry name" value="PKS_ER"/>
    <property type="match status" value="1"/>
</dbReference>
<name>A0ABT9V6R3_9BACL</name>
<evidence type="ECO:0000313" key="3">
    <source>
        <dbReference type="Proteomes" id="UP001231362"/>
    </source>
</evidence>
<dbReference type="InterPro" id="IPR051397">
    <property type="entry name" value="Zn-ADH-like_protein"/>
</dbReference>
<dbReference type="InterPro" id="IPR002364">
    <property type="entry name" value="Quin_OxRdtase/zeta-crystal_CS"/>
</dbReference>
<keyword evidence="2" id="KW-0560">Oxidoreductase</keyword>
<dbReference type="EC" id="1.6.5.5" evidence="2"/>
<dbReference type="SUPFAM" id="SSF51735">
    <property type="entry name" value="NAD(P)-binding Rossmann-fold domains"/>
    <property type="match status" value="1"/>
</dbReference>
<keyword evidence="3" id="KW-1185">Reference proteome</keyword>
<feature type="domain" description="Enoyl reductase (ER)" evidence="1">
    <location>
        <begin position="10"/>
        <end position="324"/>
    </location>
</feature>
<evidence type="ECO:0000259" key="1">
    <source>
        <dbReference type="SMART" id="SM00829"/>
    </source>
</evidence>
<proteinExistence type="predicted"/>
<dbReference type="InterPro" id="IPR011032">
    <property type="entry name" value="GroES-like_sf"/>
</dbReference>
<dbReference type="RefSeq" id="WP_307151143.1">
    <property type="nucleotide sequence ID" value="NZ_JAUSTU010000014.1"/>
</dbReference>
<sequence length="328" mass="35980">MKTWLVRELGNPENVLKIEEIQYPERGQEEVLIQVKAVSLNFFDILLCQGKYQERPELPFSLGSEISGIVVDAREGSRFKAGQHVLALPGVHKGGLAEFVSVPENTVFPIPESMSWSEAAAFFITYHTSYYALNNRAKLQEGEVLLVHAGAGGVGSAAIQLGKSIGAFVIATAGGSEKTKICKELGADIVIDYLTEDFVEVVKKETGGKGANVIYDPVGGDVFDRSKKCIAFDGRILVIGFAGGTIPTLTTNHVLIKNYSVVGVHWGLFHRLYPSEVDNEHAAIMELYEKGKIKPLIYRAFAFEQVPEALKLLGQRKTWGKVVIDIEK</sequence>
<dbReference type="PANTHER" id="PTHR43677">
    <property type="entry name" value="SHORT-CHAIN DEHYDROGENASE/REDUCTASE"/>
    <property type="match status" value="1"/>
</dbReference>
<dbReference type="InterPro" id="IPR020843">
    <property type="entry name" value="ER"/>
</dbReference>
<dbReference type="GO" id="GO:0003960">
    <property type="term" value="F:quinone reductase (NADPH) activity"/>
    <property type="evidence" value="ECO:0007669"/>
    <property type="project" value="UniProtKB-EC"/>
</dbReference>
<evidence type="ECO:0000313" key="2">
    <source>
        <dbReference type="EMBL" id="MDQ0156636.1"/>
    </source>
</evidence>
<dbReference type="EMBL" id="JAUSTU010000014">
    <property type="protein sequence ID" value="MDQ0156636.1"/>
    <property type="molecule type" value="Genomic_DNA"/>
</dbReference>
<dbReference type="Proteomes" id="UP001231362">
    <property type="component" value="Unassembled WGS sequence"/>
</dbReference>